<keyword evidence="3" id="KW-1185">Reference proteome</keyword>
<proteinExistence type="predicted"/>
<evidence type="ECO:0000256" key="1">
    <source>
        <dbReference type="SAM" id="MobiDB-lite"/>
    </source>
</evidence>
<feature type="region of interest" description="Disordered" evidence="1">
    <location>
        <begin position="1"/>
        <end position="75"/>
    </location>
</feature>
<dbReference type="Proteomes" id="UP000603352">
    <property type="component" value="Unassembled WGS sequence"/>
</dbReference>
<sequence length="75" mass="7800">MIAPAMPQQTGSLAMSSKLPPVPPANRSPKGTGEDPHVSTDDAPKGTHGAPNPDKQGQQGASRQGTTHQGYQQDR</sequence>
<protein>
    <submittedName>
        <fullName evidence="2">Uncharacterized protein</fullName>
    </submittedName>
</protein>
<accession>A0ABQ1IVX7</accession>
<comment type="caution">
    <text evidence="2">The sequence shown here is derived from an EMBL/GenBank/DDBJ whole genome shotgun (WGS) entry which is preliminary data.</text>
</comment>
<feature type="compositionally biased region" description="Basic and acidic residues" evidence="1">
    <location>
        <begin position="32"/>
        <end position="45"/>
    </location>
</feature>
<gene>
    <name evidence="2" type="ORF">GCM10011505_38570</name>
</gene>
<evidence type="ECO:0000313" key="3">
    <source>
        <dbReference type="Proteomes" id="UP000603352"/>
    </source>
</evidence>
<feature type="compositionally biased region" description="Polar residues" evidence="1">
    <location>
        <begin position="55"/>
        <end position="75"/>
    </location>
</feature>
<evidence type="ECO:0000313" key="2">
    <source>
        <dbReference type="EMBL" id="GGB53846.1"/>
    </source>
</evidence>
<name>A0ABQ1IVX7_9PROT</name>
<reference evidence="3" key="1">
    <citation type="journal article" date="2019" name="Int. J. Syst. Evol. Microbiol.">
        <title>The Global Catalogue of Microorganisms (GCM) 10K type strain sequencing project: providing services to taxonomists for standard genome sequencing and annotation.</title>
        <authorList>
            <consortium name="The Broad Institute Genomics Platform"/>
            <consortium name="The Broad Institute Genome Sequencing Center for Infectious Disease"/>
            <person name="Wu L."/>
            <person name="Ma J."/>
        </authorList>
    </citation>
    <scope>NUCLEOTIDE SEQUENCE [LARGE SCALE GENOMIC DNA]</scope>
    <source>
        <strain evidence="3">CGMCC 1.10188</strain>
    </source>
</reference>
<dbReference type="EMBL" id="BMDZ01000055">
    <property type="protein sequence ID" value="GGB53846.1"/>
    <property type="molecule type" value="Genomic_DNA"/>
</dbReference>
<organism evidence="2 3">
    <name type="scientific">Tistrella bauzanensis</name>
    <dbReference type="NCBI Taxonomy" id="657419"/>
    <lineage>
        <taxon>Bacteria</taxon>
        <taxon>Pseudomonadati</taxon>
        <taxon>Pseudomonadota</taxon>
        <taxon>Alphaproteobacteria</taxon>
        <taxon>Geminicoccales</taxon>
        <taxon>Geminicoccaceae</taxon>
        <taxon>Tistrella</taxon>
    </lineage>
</organism>